<evidence type="ECO:0000256" key="8">
    <source>
        <dbReference type="SAM" id="Phobius"/>
    </source>
</evidence>
<dbReference type="PROSITE" id="PS51257">
    <property type="entry name" value="PROKAR_LIPOPROTEIN"/>
    <property type="match status" value="1"/>
</dbReference>
<dbReference type="OrthoDB" id="187463at2"/>
<dbReference type="EMBL" id="CP002903">
    <property type="protein sequence ID" value="AEJ61824.1"/>
    <property type="molecule type" value="Genomic_DNA"/>
</dbReference>
<name>G0GAS8_WINT7</name>
<dbReference type="PANTHER" id="PTHR13572">
    <property type="entry name" value="ENDO-ALPHA-1,2-MANNOSIDASE"/>
    <property type="match status" value="1"/>
</dbReference>
<dbReference type="Gene3D" id="3.20.20.80">
    <property type="entry name" value="Glycosidases"/>
    <property type="match status" value="1"/>
</dbReference>
<dbReference type="GO" id="GO:0004559">
    <property type="term" value="F:alpha-mannosidase activity"/>
    <property type="evidence" value="ECO:0007669"/>
    <property type="project" value="TreeGrafter"/>
</dbReference>
<evidence type="ECO:0000256" key="4">
    <source>
        <dbReference type="ARBA" id="ARBA00022968"/>
    </source>
</evidence>
<keyword evidence="10" id="KW-1185">Reference proteome</keyword>
<dbReference type="CDD" id="cd11575">
    <property type="entry name" value="GH99_GH71_like_3"/>
    <property type="match status" value="1"/>
</dbReference>
<keyword evidence="7 8" id="KW-0472">Membrane</keyword>
<proteinExistence type="predicted"/>
<evidence type="ECO:0000256" key="6">
    <source>
        <dbReference type="ARBA" id="ARBA00023034"/>
    </source>
</evidence>
<evidence type="ECO:0000256" key="1">
    <source>
        <dbReference type="ARBA" id="ARBA00004323"/>
    </source>
</evidence>
<evidence type="ECO:0000256" key="7">
    <source>
        <dbReference type="ARBA" id="ARBA00023136"/>
    </source>
</evidence>
<gene>
    <name evidence="9" type="ordered locus">Spith_1563</name>
</gene>
<keyword evidence="5 8" id="KW-1133">Transmembrane helix</keyword>
<feature type="transmembrane region" description="Helical" evidence="8">
    <location>
        <begin position="12"/>
        <end position="30"/>
    </location>
</feature>
<dbReference type="Pfam" id="PF16317">
    <property type="entry name" value="Glyco_hydro_99"/>
    <property type="match status" value="1"/>
</dbReference>
<dbReference type="KEGG" id="stq:Spith_1563"/>
<dbReference type="PANTHER" id="PTHR13572:SF4">
    <property type="entry name" value="RE57134P"/>
    <property type="match status" value="1"/>
</dbReference>
<dbReference type="AlphaFoldDB" id="G0GAS8"/>
<accession>G0GAS8</accession>
<dbReference type="Proteomes" id="UP000007254">
    <property type="component" value="Chromosome"/>
</dbReference>
<keyword evidence="6" id="KW-0333">Golgi apparatus</keyword>
<protein>
    <submittedName>
        <fullName evidence="9">Uncharacterized protein</fullName>
    </submittedName>
</protein>
<dbReference type="HOGENOM" id="CLU_030649_0_0_12"/>
<sequence>MESRKGIVRSMILPVVLLLLGTVVLVSLLGCKTVYSPEADEKLVDEALGRIRIETPPNRNVTRPLVLAHYMPWYEAVVDPDHPENEYFGWHWHMGFFDPYTVGPDGKREIASHYYPLTGPYDSRDPDLIEYQLLLMKMAGIDGVIVDWYGIKDALDYGFIHEATQALFHKIEEAGLKFVVCYEDQTIRHMIDTDYLKSTEAVAHGKEVFSWLEANWFQSPSYVKIEGRPVVMVFGPQYFTSASEWDEIFSGLAVRPYLVTLDAHLENSADTLYPWPPMYLSGGGELSILKVVDYLNGFYAKTNQKEHLIATAFPRFHDIYREAGVGPSYGYLADLAGGTFHVTFTAAVKSVPDIIQIATWNDYGEGTVIEPTEEYGYRDLEYLQEWRKSVEAGFPFSKADLRIPLGIFTLRKQGNTDPRIDHLVSAVFAGQVETARSLAQELGL</sequence>
<evidence type="ECO:0000313" key="9">
    <source>
        <dbReference type="EMBL" id="AEJ61824.1"/>
    </source>
</evidence>
<organism evidence="9 10">
    <name type="scientific">Winmispira thermophila (strain ATCC 700085 / DSM 6578 / Z-1203)</name>
    <name type="common">Spirochaeta thermophila</name>
    <dbReference type="NCBI Taxonomy" id="869211"/>
    <lineage>
        <taxon>Bacteria</taxon>
        <taxon>Pseudomonadati</taxon>
        <taxon>Spirochaetota</taxon>
        <taxon>Spirochaetia</taxon>
        <taxon>Winmispirales</taxon>
        <taxon>Winmispiraceae</taxon>
        <taxon>Winmispira</taxon>
    </lineage>
</organism>
<evidence type="ECO:0000313" key="10">
    <source>
        <dbReference type="Proteomes" id="UP000007254"/>
    </source>
</evidence>
<dbReference type="InterPro" id="IPR026071">
    <property type="entry name" value="Glyco_Hydrolase_99"/>
</dbReference>
<evidence type="ECO:0000256" key="3">
    <source>
        <dbReference type="ARBA" id="ARBA00022801"/>
    </source>
</evidence>
<keyword evidence="3" id="KW-0378">Hydrolase</keyword>
<dbReference type="RefSeq" id="WP_014625154.1">
    <property type="nucleotide sequence ID" value="NC_017583.1"/>
</dbReference>
<evidence type="ECO:0000256" key="5">
    <source>
        <dbReference type="ARBA" id="ARBA00022989"/>
    </source>
</evidence>
<evidence type="ECO:0000256" key="2">
    <source>
        <dbReference type="ARBA" id="ARBA00022692"/>
    </source>
</evidence>
<dbReference type="STRING" id="869211.Spith_1563"/>
<keyword evidence="4" id="KW-0735">Signal-anchor</keyword>
<reference evidence="9 10" key="1">
    <citation type="submission" date="2011-06" db="EMBL/GenBank/DDBJ databases">
        <title>The complete genome of Spirochaeta thermophila DSM 6578.</title>
        <authorList>
            <consortium name="US DOE Joint Genome Institute (JGI-PGF)"/>
            <person name="Lucas S."/>
            <person name="Lapidus A."/>
            <person name="Bruce D."/>
            <person name="Goodwin L."/>
            <person name="Pitluck S."/>
            <person name="Peters L."/>
            <person name="Kyrpides N."/>
            <person name="Mavromatis K."/>
            <person name="Ivanova N."/>
            <person name="Mikailova N."/>
            <person name="Pagani I."/>
            <person name="Chertkov O."/>
            <person name="Detter J.C."/>
            <person name="Tapia R."/>
            <person name="Han C."/>
            <person name="Land M."/>
            <person name="Hauser L."/>
            <person name="Markowitz V."/>
            <person name="Cheng J.-F."/>
            <person name="Hugenholtz P."/>
            <person name="Woyke T."/>
            <person name="Wu D."/>
            <person name="Spring S."/>
            <person name="Merkhoffer B."/>
            <person name="Schneider S."/>
            <person name="Klenk H.-P."/>
            <person name="Eisen J.A."/>
        </authorList>
    </citation>
    <scope>NUCLEOTIDE SEQUENCE [LARGE SCALE GENOMIC DNA]</scope>
    <source>
        <strain evidence="10">ATCC 700085 / DSM 6578 / Z-1203</strain>
    </source>
</reference>
<comment type="subcellular location">
    <subcellularLocation>
        <location evidence="1">Golgi apparatus membrane</location>
        <topology evidence="1">Single-pass type II membrane protein</topology>
    </subcellularLocation>
</comment>
<keyword evidence="2 8" id="KW-0812">Transmembrane</keyword>